<keyword evidence="11" id="KW-0902">Two-component regulatory system</keyword>
<dbReference type="InterPro" id="IPR003594">
    <property type="entry name" value="HATPase_dom"/>
</dbReference>
<dbReference type="SUPFAM" id="SSF55874">
    <property type="entry name" value="ATPase domain of HSP90 chaperone/DNA topoisomerase II/histidine kinase"/>
    <property type="match status" value="1"/>
</dbReference>
<evidence type="ECO:0000256" key="6">
    <source>
        <dbReference type="ARBA" id="ARBA00022553"/>
    </source>
</evidence>
<keyword evidence="12" id="KW-0472">Membrane</keyword>
<dbReference type="Gene3D" id="3.30.450.40">
    <property type="match status" value="1"/>
</dbReference>
<protein>
    <recommendedName>
        <fullName evidence="4">histidine kinase</fullName>
        <ecNumber evidence="4">2.7.13.3</ecNumber>
    </recommendedName>
</protein>
<reference evidence="15" key="1">
    <citation type="submission" date="2018-12" db="EMBL/GenBank/DDBJ databases">
        <authorList>
            <person name="Will S."/>
            <person name="Neumann-Schaal M."/>
            <person name="Henke P."/>
        </authorList>
    </citation>
    <scope>NUCLEOTIDE SEQUENCE</scope>
    <source>
        <strain evidence="15">PCC 7102</strain>
    </source>
</reference>
<dbReference type="Pfam" id="PF01590">
    <property type="entry name" value="GAF"/>
    <property type="match status" value="1"/>
</dbReference>
<evidence type="ECO:0000256" key="11">
    <source>
        <dbReference type="ARBA" id="ARBA00023012"/>
    </source>
</evidence>
<dbReference type="FunFam" id="3.30.565.10:FF:000023">
    <property type="entry name" value="PAS domain-containing sensor histidine kinase"/>
    <property type="match status" value="1"/>
</dbReference>
<evidence type="ECO:0000256" key="1">
    <source>
        <dbReference type="ARBA" id="ARBA00000085"/>
    </source>
</evidence>
<dbReference type="SUPFAM" id="SSF47384">
    <property type="entry name" value="Homodimeric domain of signal transducing histidine kinase"/>
    <property type="match status" value="1"/>
</dbReference>
<dbReference type="SMART" id="SM00065">
    <property type="entry name" value="GAF"/>
    <property type="match status" value="1"/>
</dbReference>
<evidence type="ECO:0000256" key="7">
    <source>
        <dbReference type="ARBA" id="ARBA00022679"/>
    </source>
</evidence>
<feature type="domain" description="Phytochrome chromophore attachment site" evidence="13">
    <location>
        <begin position="206"/>
        <end position="372"/>
    </location>
</feature>
<evidence type="ECO:0000256" key="10">
    <source>
        <dbReference type="ARBA" id="ARBA00022840"/>
    </source>
</evidence>
<comment type="similarity">
    <text evidence="3">In the N-terminal section; belongs to the phytochrome family.</text>
</comment>
<dbReference type="GO" id="GO:0009927">
    <property type="term" value="F:histidine phosphotransfer kinase activity"/>
    <property type="evidence" value="ECO:0007669"/>
    <property type="project" value="TreeGrafter"/>
</dbReference>
<dbReference type="GO" id="GO:0000155">
    <property type="term" value="F:phosphorelay sensor kinase activity"/>
    <property type="evidence" value="ECO:0007669"/>
    <property type="project" value="InterPro"/>
</dbReference>
<gene>
    <name evidence="15" type="ORF">DSM106972_002130</name>
</gene>
<keyword evidence="6" id="KW-0597">Phosphoprotein</keyword>
<dbReference type="EMBL" id="RSCL01000001">
    <property type="protein sequence ID" value="RUT09718.1"/>
    <property type="molecule type" value="Genomic_DNA"/>
</dbReference>
<keyword evidence="8" id="KW-0547">Nucleotide-binding</keyword>
<dbReference type="CDD" id="cd16922">
    <property type="entry name" value="HATPase_EvgS-ArcB-TorS-like"/>
    <property type="match status" value="1"/>
</dbReference>
<dbReference type="SMART" id="SM00388">
    <property type="entry name" value="HisKA"/>
    <property type="match status" value="1"/>
</dbReference>
<evidence type="ECO:0000256" key="8">
    <source>
        <dbReference type="ARBA" id="ARBA00022741"/>
    </source>
</evidence>
<dbReference type="InterPro" id="IPR036890">
    <property type="entry name" value="HATPase_C_sf"/>
</dbReference>
<dbReference type="Gene3D" id="3.30.565.10">
    <property type="entry name" value="Histidine kinase-like ATPase, C-terminal domain"/>
    <property type="match status" value="1"/>
</dbReference>
<accession>A0A3S1CVP8</accession>
<dbReference type="InterPro" id="IPR016132">
    <property type="entry name" value="Phyto_chromo_attachment"/>
</dbReference>
<dbReference type="Gene3D" id="1.10.287.130">
    <property type="match status" value="1"/>
</dbReference>
<dbReference type="GO" id="GO:0005886">
    <property type="term" value="C:plasma membrane"/>
    <property type="evidence" value="ECO:0007669"/>
    <property type="project" value="UniProtKB-SubCell"/>
</dbReference>
<keyword evidence="7" id="KW-0808">Transferase</keyword>
<proteinExistence type="inferred from homology"/>
<dbReference type="SUPFAM" id="SSF55781">
    <property type="entry name" value="GAF domain-like"/>
    <property type="match status" value="1"/>
</dbReference>
<dbReference type="PROSITE" id="PS50109">
    <property type="entry name" value="HIS_KIN"/>
    <property type="match status" value="1"/>
</dbReference>
<dbReference type="InterPro" id="IPR029016">
    <property type="entry name" value="GAF-like_dom_sf"/>
</dbReference>
<comment type="subcellular location">
    <subcellularLocation>
        <location evidence="2">Cell membrane</location>
    </subcellularLocation>
</comment>
<evidence type="ECO:0000313" key="16">
    <source>
        <dbReference type="Proteomes" id="UP000271624"/>
    </source>
</evidence>
<dbReference type="RefSeq" id="WP_127078033.1">
    <property type="nucleotide sequence ID" value="NZ_RSCL01000001.1"/>
</dbReference>
<dbReference type="InterPro" id="IPR005467">
    <property type="entry name" value="His_kinase_dom"/>
</dbReference>
<dbReference type="PANTHER" id="PTHR43047">
    <property type="entry name" value="TWO-COMPONENT HISTIDINE PROTEIN KINASE"/>
    <property type="match status" value="1"/>
</dbReference>
<evidence type="ECO:0000256" key="3">
    <source>
        <dbReference type="ARBA" id="ARBA00006402"/>
    </source>
</evidence>
<dbReference type="GO" id="GO:0005524">
    <property type="term" value="F:ATP binding"/>
    <property type="evidence" value="ECO:0007669"/>
    <property type="project" value="UniProtKB-KW"/>
</dbReference>
<keyword evidence="10" id="KW-0067">ATP-binding</keyword>
<dbReference type="CDD" id="cd00082">
    <property type="entry name" value="HisKA"/>
    <property type="match status" value="1"/>
</dbReference>
<dbReference type="PRINTS" id="PR00344">
    <property type="entry name" value="BCTRLSENSOR"/>
</dbReference>
<dbReference type="Pfam" id="PF02518">
    <property type="entry name" value="HATPase_c"/>
    <property type="match status" value="1"/>
</dbReference>
<dbReference type="PROSITE" id="PS50046">
    <property type="entry name" value="PHYTOCHROME_2"/>
    <property type="match status" value="1"/>
</dbReference>
<dbReference type="InterPro" id="IPR004358">
    <property type="entry name" value="Sig_transdc_His_kin-like_C"/>
</dbReference>
<comment type="catalytic activity">
    <reaction evidence="1">
        <text>ATP + protein L-histidine = ADP + protein N-phospho-L-histidine.</text>
        <dbReference type="EC" id="2.7.13.3"/>
    </reaction>
</comment>
<dbReference type="Pfam" id="PF00512">
    <property type="entry name" value="HisKA"/>
    <property type="match status" value="1"/>
</dbReference>
<dbReference type="InterPro" id="IPR003661">
    <property type="entry name" value="HisK_dim/P_dom"/>
</dbReference>
<feature type="domain" description="Histidine kinase" evidence="14">
    <location>
        <begin position="424"/>
        <end position="644"/>
    </location>
</feature>
<dbReference type="InterPro" id="IPR003018">
    <property type="entry name" value="GAF"/>
</dbReference>
<evidence type="ECO:0000259" key="14">
    <source>
        <dbReference type="PROSITE" id="PS50109"/>
    </source>
</evidence>
<evidence type="ECO:0000313" key="15">
    <source>
        <dbReference type="EMBL" id="RUT09718.1"/>
    </source>
</evidence>
<dbReference type="AlphaFoldDB" id="A0A3S1CVP8"/>
<evidence type="ECO:0000256" key="2">
    <source>
        <dbReference type="ARBA" id="ARBA00004236"/>
    </source>
</evidence>
<dbReference type="EC" id="2.7.13.3" evidence="4"/>
<organism evidence="15 16">
    <name type="scientific">Dulcicalothrix desertica PCC 7102</name>
    <dbReference type="NCBI Taxonomy" id="232991"/>
    <lineage>
        <taxon>Bacteria</taxon>
        <taxon>Bacillati</taxon>
        <taxon>Cyanobacteriota</taxon>
        <taxon>Cyanophyceae</taxon>
        <taxon>Nostocales</taxon>
        <taxon>Calotrichaceae</taxon>
        <taxon>Dulcicalothrix</taxon>
    </lineage>
</organism>
<comment type="caution">
    <text evidence="15">The sequence shown here is derived from an EMBL/GenBank/DDBJ whole genome shotgun (WGS) entry which is preliminary data.</text>
</comment>
<evidence type="ECO:0000259" key="13">
    <source>
        <dbReference type="PROSITE" id="PS50046"/>
    </source>
</evidence>
<reference evidence="15" key="2">
    <citation type="journal article" date="2019" name="Genome Biol. Evol.">
        <title>Day and night: Metabolic profiles and evolutionary relationships of six axenic non-marine cyanobacteria.</title>
        <authorList>
            <person name="Will S.E."/>
            <person name="Henke P."/>
            <person name="Boedeker C."/>
            <person name="Huang S."/>
            <person name="Brinkmann H."/>
            <person name="Rohde M."/>
            <person name="Jarek M."/>
            <person name="Friedl T."/>
            <person name="Seufert S."/>
            <person name="Schumacher M."/>
            <person name="Overmann J."/>
            <person name="Neumann-Schaal M."/>
            <person name="Petersen J."/>
        </authorList>
    </citation>
    <scope>NUCLEOTIDE SEQUENCE [LARGE SCALE GENOMIC DNA]</scope>
    <source>
        <strain evidence="15">PCC 7102</strain>
    </source>
</reference>
<name>A0A3S1CVP8_9CYAN</name>
<sequence length="646" mass="72948">MLSSPNLGFSRTLRVDTFDQLGKLLEQMASSVENTALVLTEAVLQRIPLSSQWLIKRFTVVVSQGFSALLTGTRQVSSDVIVQKNLTQNNDIDDDDYLLDTSITFDRGLISSFLLELGGLFGRHSQTCQDLEHYREVLEPNNAALQEKFTLLVLECLLTQPEVIQSEESDNLNFAACQHVEDALSKQIAQERLLNRVTTQIRKSLDLSVIMTTALAQVREFLELDRLVIYKFNESNVTRNHISIPNLSSASASVAATKQYVEYKGCIVYEVRASDAISSVLNCEEKNCFTPTTECWTKFLKGFTLAVNDVYKTYVSERCLLNFLEEVKVRAKLVAPIMFENKLWGLLIAHQCYEARNWNESEKNFLGAVAEQLAIAIHQAELMKSLTQEKQSLEQRVIERTMALHDALVAAEAASRIRSEFLATISHELLTPLTYVIGMSSTLLRWSFGELSQRQRDYLQTIHDSGEHLLEMINDILDLSQIEAGKAVLNNTEFTLKEVAELIINSLQEKATTQQVDLKLDILIDENRRFCADVRRVQQVINNLLSNAIKFTPEGGSVTLRLWCEDGNAVFQVEDTGIGIPEEQLPQLFEKFHQLDTPYRRRYGGTGLGLALTKQLVEMHRGRIEVESTVAVGSIFTVWIPEQPSE</sequence>
<dbReference type="Proteomes" id="UP000271624">
    <property type="component" value="Unassembled WGS sequence"/>
</dbReference>
<dbReference type="InterPro" id="IPR036097">
    <property type="entry name" value="HisK_dim/P_sf"/>
</dbReference>
<dbReference type="PANTHER" id="PTHR43047:SF63">
    <property type="entry name" value="HISTIDINE KINASE"/>
    <property type="match status" value="1"/>
</dbReference>
<dbReference type="OrthoDB" id="500345at2"/>
<evidence type="ECO:0000256" key="9">
    <source>
        <dbReference type="ARBA" id="ARBA00022777"/>
    </source>
</evidence>
<dbReference type="SMART" id="SM00387">
    <property type="entry name" value="HATPase_c"/>
    <property type="match status" value="1"/>
</dbReference>
<evidence type="ECO:0000256" key="4">
    <source>
        <dbReference type="ARBA" id="ARBA00012438"/>
    </source>
</evidence>
<keyword evidence="5" id="KW-1003">Cell membrane</keyword>
<evidence type="ECO:0000256" key="12">
    <source>
        <dbReference type="ARBA" id="ARBA00023136"/>
    </source>
</evidence>
<keyword evidence="16" id="KW-1185">Reference proteome</keyword>
<keyword evidence="9" id="KW-0418">Kinase</keyword>
<evidence type="ECO:0000256" key="5">
    <source>
        <dbReference type="ARBA" id="ARBA00022475"/>
    </source>
</evidence>